<dbReference type="Pfam" id="PF04122">
    <property type="entry name" value="CW_binding_2"/>
    <property type="match status" value="2"/>
</dbReference>
<protein>
    <recommendedName>
        <fullName evidence="4">Cell wall binding repeat 2</fullName>
    </recommendedName>
</protein>
<dbReference type="Proteomes" id="UP000241434">
    <property type="component" value="Unassembled WGS sequence"/>
</dbReference>
<feature type="chain" id="PRO_5039406753" description="Cell wall binding repeat 2" evidence="1">
    <location>
        <begin position="20"/>
        <end position="347"/>
    </location>
</feature>
<evidence type="ECO:0000313" key="2">
    <source>
        <dbReference type="EMBL" id="PSJ31009.1"/>
    </source>
</evidence>
<reference evidence="2" key="1">
    <citation type="thesis" date="2015" institute="Rutgers" country="The State University of New Jersey, 14 College Farm Rd., New Brunswick, NJ, USA">
        <title>Ammonia toxicity in bacteria and its implications for treatment of and resource recovery from highly nitrogenous organic wastes.</title>
        <authorList>
            <person name="Luther A.K."/>
        </authorList>
    </citation>
    <scope>NUCLEOTIDE SEQUENCE</scope>
    <source>
        <strain evidence="2">RT-10B</strain>
    </source>
</reference>
<evidence type="ECO:0008006" key="4">
    <source>
        <dbReference type="Google" id="ProtNLM"/>
    </source>
</evidence>
<dbReference type="AlphaFoldDB" id="A0A2P7PZ71"/>
<dbReference type="OrthoDB" id="3268660at2"/>
<accession>A0A2P7PZ71</accession>
<dbReference type="PANTHER" id="PTHR30032:SF1">
    <property type="entry name" value="N-ACETYLMURAMOYL-L-ALANINE AMIDASE LYTC"/>
    <property type="match status" value="1"/>
</dbReference>
<keyword evidence="1" id="KW-0732">Signal</keyword>
<dbReference type="RefSeq" id="WP_106777064.1">
    <property type="nucleotide sequence ID" value="NZ_JYGE01000006.1"/>
</dbReference>
<evidence type="ECO:0000313" key="3">
    <source>
        <dbReference type="Proteomes" id="UP000241434"/>
    </source>
</evidence>
<dbReference type="Gene3D" id="3.40.50.12090">
    <property type="match status" value="2"/>
</dbReference>
<comment type="caution">
    <text evidence="2">The sequence shown here is derived from an EMBL/GenBank/DDBJ whole genome shotgun (WGS) entry which is preliminary data.</text>
</comment>
<organism evidence="2 3">
    <name type="scientific">Peptostreptococcus russellii</name>
    <dbReference type="NCBI Taxonomy" id="215200"/>
    <lineage>
        <taxon>Bacteria</taxon>
        <taxon>Bacillati</taxon>
        <taxon>Bacillota</taxon>
        <taxon>Clostridia</taxon>
        <taxon>Peptostreptococcales</taxon>
        <taxon>Peptostreptococcaceae</taxon>
        <taxon>Peptostreptococcus</taxon>
    </lineage>
</organism>
<dbReference type="InterPro" id="IPR051922">
    <property type="entry name" value="Bact_Sporulation_Assoc"/>
</dbReference>
<sequence>MKKLLSVCLGIMLFLSSLAISNADEKINISRVSGWDRYETTVNANKKYMNSANGNLAVIASGNDFRTAFCGSYLSSALKVPYFVNPKHGVRSDILNELKRLNVNRVYIMGDYSVLDKSIDNTLKNNKIKSERIKDIVPGEQGVIIPTLRVTSQIINFTFDTGEYHKMLINMNKFPDMLSVAPFASEMSRRFGFDLIDYGDWNRPIDDYEYVVGGMNTIPEYIPIVPLGKRFDGANRYETAVKIAETFKTFEGTEFGNVNQNGEYIYDRIPYKNTVVLVNGEDYPDALSSSLVATQNNGVVLLTQPNRLNEDTANYIKNKDIKNVIIVGGEKSVSKNVENELKNLKVN</sequence>
<dbReference type="InterPro" id="IPR007253">
    <property type="entry name" value="Cell_wall-bd_2"/>
</dbReference>
<feature type="signal peptide" evidence="1">
    <location>
        <begin position="1"/>
        <end position="19"/>
    </location>
</feature>
<name>A0A2P7PZ71_9FIRM</name>
<dbReference type="EMBL" id="JYGE01000006">
    <property type="protein sequence ID" value="PSJ31009.1"/>
    <property type="molecule type" value="Genomic_DNA"/>
</dbReference>
<evidence type="ECO:0000256" key="1">
    <source>
        <dbReference type="SAM" id="SignalP"/>
    </source>
</evidence>
<proteinExistence type="predicted"/>
<gene>
    <name evidence="2" type="ORF">UF10_06900</name>
</gene>
<dbReference type="PANTHER" id="PTHR30032">
    <property type="entry name" value="N-ACETYLMURAMOYL-L-ALANINE AMIDASE-RELATED"/>
    <property type="match status" value="1"/>
</dbReference>
<keyword evidence="3" id="KW-1185">Reference proteome</keyword>